<evidence type="ECO:0000256" key="1">
    <source>
        <dbReference type="SAM" id="Phobius"/>
    </source>
</evidence>
<comment type="caution">
    <text evidence="2">The sequence shown here is derived from an EMBL/GenBank/DDBJ whole genome shotgun (WGS) entry which is preliminary data.</text>
</comment>
<feature type="transmembrane region" description="Helical" evidence="1">
    <location>
        <begin position="23"/>
        <end position="41"/>
    </location>
</feature>
<reference evidence="2" key="1">
    <citation type="journal article" date="2015" name="Nature">
        <title>Complex archaea that bridge the gap between prokaryotes and eukaryotes.</title>
        <authorList>
            <person name="Spang A."/>
            <person name="Saw J.H."/>
            <person name="Jorgensen S.L."/>
            <person name="Zaremba-Niedzwiedzka K."/>
            <person name="Martijn J."/>
            <person name="Lind A.E."/>
            <person name="van Eijk R."/>
            <person name="Schleper C."/>
            <person name="Guy L."/>
            <person name="Ettema T.J."/>
        </authorList>
    </citation>
    <scope>NUCLEOTIDE SEQUENCE</scope>
</reference>
<keyword evidence="1" id="KW-0472">Membrane</keyword>
<dbReference type="EMBL" id="LAZR01033106">
    <property type="protein sequence ID" value="KKL49037.1"/>
    <property type="molecule type" value="Genomic_DNA"/>
</dbReference>
<keyword evidence="1" id="KW-1133">Transmembrane helix</keyword>
<protein>
    <submittedName>
        <fullName evidence="2">Uncharacterized protein</fullName>
    </submittedName>
</protein>
<proteinExistence type="predicted"/>
<sequence>YSSYNPASDIKCLYRRCMNYDTYLAIAFALIVLGLFVWDCIRADPVK</sequence>
<accession>A0A0F9FD07</accession>
<evidence type="ECO:0000313" key="2">
    <source>
        <dbReference type="EMBL" id="KKL49037.1"/>
    </source>
</evidence>
<gene>
    <name evidence="2" type="ORF">LCGC14_2319480</name>
</gene>
<organism evidence="2">
    <name type="scientific">marine sediment metagenome</name>
    <dbReference type="NCBI Taxonomy" id="412755"/>
    <lineage>
        <taxon>unclassified sequences</taxon>
        <taxon>metagenomes</taxon>
        <taxon>ecological metagenomes</taxon>
    </lineage>
</organism>
<name>A0A0F9FD07_9ZZZZ</name>
<feature type="non-terminal residue" evidence="2">
    <location>
        <position position="1"/>
    </location>
</feature>
<dbReference type="AlphaFoldDB" id="A0A0F9FD07"/>
<keyword evidence="1" id="KW-0812">Transmembrane</keyword>